<sequence>MKKRSKKNNPEQKTRNGFNSNDMEVGKDFDPIKESKKRYEESGGQPIKSKPSKENEGKL</sequence>
<organism evidence="2 3">
    <name type="scientific">Priestia endophytica DSM 13796</name>
    <dbReference type="NCBI Taxonomy" id="1121089"/>
    <lineage>
        <taxon>Bacteria</taxon>
        <taxon>Bacillati</taxon>
        <taxon>Bacillota</taxon>
        <taxon>Bacilli</taxon>
        <taxon>Bacillales</taxon>
        <taxon>Bacillaceae</taxon>
        <taxon>Priestia</taxon>
    </lineage>
</organism>
<feature type="compositionally biased region" description="Basic and acidic residues" evidence="1">
    <location>
        <begin position="24"/>
        <end position="41"/>
    </location>
</feature>
<dbReference type="RefSeq" id="WP_061802296.1">
    <property type="nucleotide sequence ID" value="NZ_FOXX01000001.1"/>
</dbReference>
<evidence type="ECO:0000313" key="3">
    <source>
        <dbReference type="Proteomes" id="UP000182762"/>
    </source>
</evidence>
<comment type="caution">
    <text evidence="2">The sequence shown here is derived from an EMBL/GenBank/DDBJ whole genome shotgun (WGS) entry which is preliminary data.</text>
</comment>
<evidence type="ECO:0000256" key="1">
    <source>
        <dbReference type="SAM" id="MobiDB-lite"/>
    </source>
</evidence>
<evidence type="ECO:0008006" key="4">
    <source>
        <dbReference type="Google" id="ProtNLM"/>
    </source>
</evidence>
<reference evidence="2 3" key="1">
    <citation type="submission" date="2016-10" db="EMBL/GenBank/DDBJ databases">
        <authorList>
            <person name="Varghese N."/>
            <person name="Submissions S."/>
        </authorList>
    </citation>
    <scope>NUCLEOTIDE SEQUENCE [LARGE SCALE GENOMIC DNA]</scope>
    <source>
        <strain evidence="2 3">DSM 13796</strain>
    </source>
</reference>
<dbReference type="Proteomes" id="UP000182762">
    <property type="component" value="Unassembled WGS sequence"/>
</dbReference>
<proteinExistence type="predicted"/>
<protein>
    <recommendedName>
        <fullName evidence="4">Glycogen biosynthesis protein GlgD</fullName>
    </recommendedName>
</protein>
<keyword evidence="3" id="KW-1185">Reference proteome</keyword>
<evidence type="ECO:0000313" key="2">
    <source>
        <dbReference type="EMBL" id="SFQ26560.1"/>
    </source>
</evidence>
<gene>
    <name evidence="2" type="ORF">SAMN02745910_00888</name>
</gene>
<accession>A0A1I5X3N4</accession>
<dbReference type="GeneID" id="93709639"/>
<name>A0A1I5X3N4_9BACI</name>
<feature type="region of interest" description="Disordered" evidence="1">
    <location>
        <begin position="1"/>
        <end position="59"/>
    </location>
</feature>
<dbReference type="EMBL" id="FOXX01000001">
    <property type="protein sequence ID" value="SFQ26560.1"/>
    <property type="molecule type" value="Genomic_DNA"/>
</dbReference>